<feature type="domain" description="Cysteine-rich" evidence="1">
    <location>
        <begin position="146"/>
        <end position="229"/>
    </location>
</feature>
<evidence type="ECO:0000313" key="2">
    <source>
        <dbReference type="EMBL" id="MCK8785861.1"/>
    </source>
</evidence>
<evidence type="ECO:0000259" key="1">
    <source>
        <dbReference type="Pfam" id="PF02754"/>
    </source>
</evidence>
<name>A0A9X2BWB2_9PROT</name>
<protein>
    <submittedName>
        <fullName evidence="2">(Fe-S)-binding protein</fullName>
    </submittedName>
</protein>
<keyword evidence="3" id="KW-1185">Reference proteome</keyword>
<dbReference type="RefSeq" id="WP_248667974.1">
    <property type="nucleotide sequence ID" value="NZ_JALPRX010000068.1"/>
</dbReference>
<dbReference type="GO" id="GO:0005829">
    <property type="term" value="C:cytosol"/>
    <property type="evidence" value="ECO:0007669"/>
    <property type="project" value="TreeGrafter"/>
</dbReference>
<feature type="domain" description="Cysteine-rich" evidence="1">
    <location>
        <begin position="16"/>
        <end position="97"/>
    </location>
</feature>
<dbReference type="PANTHER" id="PTHR30296:SF0">
    <property type="entry name" value="LACTATE UTILIZATION PROTEIN A"/>
    <property type="match status" value="1"/>
</dbReference>
<reference evidence="2" key="1">
    <citation type="submission" date="2022-04" db="EMBL/GenBank/DDBJ databases">
        <title>Roseomonas acroporae sp. nov., isolated from coral Acropora digitifera.</title>
        <authorList>
            <person name="Sun H."/>
        </authorList>
    </citation>
    <scope>NUCLEOTIDE SEQUENCE</scope>
    <source>
        <strain evidence="2">NAR14</strain>
    </source>
</reference>
<organism evidence="2 3">
    <name type="scientific">Roseomonas acroporae</name>
    <dbReference type="NCBI Taxonomy" id="2937791"/>
    <lineage>
        <taxon>Bacteria</taxon>
        <taxon>Pseudomonadati</taxon>
        <taxon>Pseudomonadota</taxon>
        <taxon>Alphaproteobacteria</taxon>
        <taxon>Acetobacterales</taxon>
        <taxon>Roseomonadaceae</taxon>
        <taxon>Roseomonas</taxon>
    </lineage>
</organism>
<accession>A0A9X2BWB2</accession>
<dbReference type="GO" id="GO:0016491">
    <property type="term" value="F:oxidoreductase activity"/>
    <property type="evidence" value="ECO:0007669"/>
    <property type="project" value="UniProtKB-ARBA"/>
</dbReference>
<dbReference type="Pfam" id="PF02754">
    <property type="entry name" value="CCG"/>
    <property type="match status" value="2"/>
</dbReference>
<evidence type="ECO:0000313" key="3">
    <source>
        <dbReference type="Proteomes" id="UP001139516"/>
    </source>
</evidence>
<dbReference type="InterPro" id="IPR004017">
    <property type="entry name" value="Cys_rich_dom"/>
</dbReference>
<comment type="caution">
    <text evidence="2">The sequence shown here is derived from an EMBL/GenBank/DDBJ whole genome shotgun (WGS) entry which is preliminary data.</text>
</comment>
<dbReference type="AlphaFoldDB" id="A0A9X2BWB2"/>
<proteinExistence type="predicted"/>
<dbReference type="EMBL" id="JALPRX010000068">
    <property type="protein sequence ID" value="MCK8785861.1"/>
    <property type="molecule type" value="Genomic_DNA"/>
</dbReference>
<dbReference type="Proteomes" id="UP001139516">
    <property type="component" value="Unassembled WGS sequence"/>
</dbReference>
<gene>
    <name evidence="2" type="ORF">M0638_15890</name>
</gene>
<sequence>MPDPREAPPRGDRPRVALFVTCLADAIRPRLGFAALQLLEQAGCAVEVPRAQTCCGQPAFNSGDTAGGAALARRVIAAFEGYDHVVVPSGSCAGMIRSHYREALADDPAWRRRAEALAARTHELLSFLVDVRGWRPEGVALAASATYHDSCSGLRELGVLAQPRALLREVDGLEMRPLAGNDVCCGFGGTFCVKYPAISNAIVGEKAAAIEATGADLLLGGDLGCLMNMAGALHRRGSRVRAFHTAEVLAGMGDGPAIGEEG</sequence>
<dbReference type="PANTHER" id="PTHR30296">
    <property type="entry name" value="UNCHARACTERIZED PROTEIN YKGE"/>
    <property type="match status" value="1"/>
</dbReference>